<dbReference type="EMBL" id="MT141539">
    <property type="protein sequence ID" value="QJA65486.1"/>
    <property type="molecule type" value="Genomic_DNA"/>
</dbReference>
<name>A0A6M3J6H9_9ZZZZ</name>
<dbReference type="InterPro" id="IPR029063">
    <property type="entry name" value="SAM-dependent_MTases_sf"/>
</dbReference>
<reference evidence="1" key="1">
    <citation type="submission" date="2020-03" db="EMBL/GenBank/DDBJ databases">
        <title>The deep terrestrial virosphere.</title>
        <authorList>
            <person name="Holmfeldt K."/>
            <person name="Nilsson E."/>
            <person name="Simone D."/>
            <person name="Lopez-Fernandez M."/>
            <person name="Wu X."/>
            <person name="de Brujin I."/>
            <person name="Lundin D."/>
            <person name="Andersson A."/>
            <person name="Bertilsson S."/>
            <person name="Dopson M."/>
        </authorList>
    </citation>
    <scope>NUCLEOTIDE SEQUENCE</scope>
    <source>
        <strain evidence="2">MM415A00721</strain>
        <strain evidence="1">MM415B00395</strain>
    </source>
</reference>
<organism evidence="1">
    <name type="scientific">viral metagenome</name>
    <dbReference type="NCBI Taxonomy" id="1070528"/>
    <lineage>
        <taxon>unclassified sequences</taxon>
        <taxon>metagenomes</taxon>
        <taxon>organismal metagenomes</taxon>
    </lineage>
</organism>
<sequence length="252" mass="28990">MFTMTIDWLKSNYGSEPNQVGQTKDWLKKYGINVPEDKIDEWAQYKHLSEYQVNTQDIVPRALAMVGSQFHSKWSAHREINLMRVPIAAAYEEALHIVRPRIIVELGVGGDSAISTSIFIAYLSQYPSPLLLSCDYHPLGKTWYRYKSCIFWGFYMMDSLEFLHKVKDKFQVRPGLIFVDSIHSFEHTLSEIVLSAALTDNILLDDSTFEGNDFDEVKGGVKGAIEVWMEGNKNWKRTELNNNAICLLRKEN</sequence>
<evidence type="ECO:0008006" key="3">
    <source>
        <dbReference type="Google" id="ProtNLM"/>
    </source>
</evidence>
<protein>
    <recommendedName>
        <fullName evidence="3">Methyltransferase</fullName>
    </recommendedName>
</protein>
<dbReference type="EMBL" id="MT142422">
    <property type="protein sequence ID" value="QJA80429.1"/>
    <property type="molecule type" value="Genomic_DNA"/>
</dbReference>
<evidence type="ECO:0000313" key="1">
    <source>
        <dbReference type="EMBL" id="QJA65486.1"/>
    </source>
</evidence>
<dbReference type="Gene3D" id="3.40.50.150">
    <property type="entry name" value="Vaccinia Virus protein VP39"/>
    <property type="match status" value="1"/>
</dbReference>
<evidence type="ECO:0000313" key="2">
    <source>
        <dbReference type="EMBL" id="QJA80429.1"/>
    </source>
</evidence>
<gene>
    <name evidence="2" type="ORF">MM415A00721_0002</name>
    <name evidence="1" type="ORF">MM415B00395_0032</name>
</gene>
<dbReference type="AlphaFoldDB" id="A0A6M3J6H9"/>
<accession>A0A6M3J6H9</accession>
<proteinExistence type="predicted"/>